<dbReference type="GO" id="GO:0005829">
    <property type="term" value="C:cytosol"/>
    <property type="evidence" value="ECO:0007669"/>
    <property type="project" value="TreeGrafter"/>
</dbReference>
<dbReference type="GO" id="GO:0008967">
    <property type="term" value="F:phosphoglycolate phosphatase activity"/>
    <property type="evidence" value="ECO:0007669"/>
    <property type="project" value="TreeGrafter"/>
</dbReference>
<name>A0A1E5H4R9_9ENTE</name>
<organism evidence="1 2">
    <name type="scientific">Enterococcus termitis</name>
    <dbReference type="NCBI Taxonomy" id="332950"/>
    <lineage>
        <taxon>Bacteria</taxon>
        <taxon>Bacillati</taxon>
        <taxon>Bacillota</taxon>
        <taxon>Bacilli</taxon>
        <taxon>Lactobacillales</taxon>
        <taxon>Enterococcaceae</taxon>
        <taxon>Enterococcus</taxon>
    </lineage>
</organism>
<accession>A0A1E5H4R9</accession>
<dbReference type="Gene3D" id="1.10.150.240">
    <property type="entry name" value="Putative phosphatase, domain 2"/>
    <property type="match status" value="1"/>
</dbReference>
<evidence type="ECO:0000313" key="1">
    <source>
        <dbReference type="EMBL" id="OEG19958.1"/>
    </source>
</evidence>
<proteinExistence type="predicted"/>
<dbReference type="NCBIfam" id="TIGR01549">
    <property type="entry name" value="HAD-SF-IA-v1"/>
    <property type="match status" value="1"/>
</dbReference>
<dbReference type="PRINTS" id="PR00413">
    <property type="entry name" value="HADHALOGNASE"/>
</dbReference>
<dbReference type="InterPro" id="IPR036412">
    <property type="entry name" value="HAD-like_sf"/>
</dbReference>
<sequence length="216" mass="24850">MKVNCVIFDFDGTLGDSKECGFEATKEAFKALQLKAPEHDVIEYYMGIPIEKSFKEMADRALSQSEFDQLLKLFREYYKKYEDKYLNIFPGIKELLDELKLKKILMFVVSSKKTNVLRRNLESLEISDYFEEIVGSDKVTNYKPDPEGINYLINKYSLSADDTLMIGDATFDMQMGKAAKVNTCAVTWGSHTREELAKEQPNCLVDKPEEINSWIS</sequence>
<dbReference type="SFLD" id="SFLDS00003">
    <property type="entry name" value="Haloacid_Dehalogenase"/>
    <property type="match status" value="1"/>
</dbReference>
<dbReference type="OrthoDB" id="9807630at2"/>
<evidence type="ECO:0008006" key="3">
    <source>
        <dbReference type="Google" id="ProtNLM"/>
    </source>
</evidence>
<dbReference type="Proteomes" id="UP000095094">
    <property type="component" value="Unassembled WGS sequence"/>
</dbReference>
<dbReference type="InterPro" id="IPR006439">
    <property type="entry name" value="HAD-SF_hydro_IA"/>
</dbReference>
<dbReference type="RefSeq" id="WP_069662225.1">
    <property type="nucleotide sequence ID" value="NZ_JBHUJJ010000001.1"/>
</dbReference>
<protein>
    <recommendedName>
        <fullName evidence="3">HAD family hydrolase</fullName>
    </recommendedName>
</protein>
<dbReference type="Pfam" id="PF13419">
    <property type="entry name" value="HAD_2"/>
    <property type="match status" value="1"/>
</dbReference>
<dbReference type="InterPro" id="IPR050155">
    <property type="entry name" value="HAD-like_hydrolase_sf"/>
</dbReference>
<dbReference type="Gene3D" id="3.40.50.1000">
    <property type="entry name" value="HAD superfamily/HAD-like"/>
    <property type="match status" value="1"/>
</dbReference>
<reference evidence="2" key="1">
    <citation type="submission" date="2016-09" db="EMBL/GenBank/DDBJ databases">
        <authorList>
            <person name="Gulvik C.A."/>
        </authorList>
    </citation>
    <scope>NUCLEOTIDE SEQUENCE [LARGE SCALE GENOMIC DNA]</scope>
    <source>
        <strain evidence="2">LMG 8895</strain>
    </source>
</reference>
<dbReference type="InterPro" id="IPR041492">
    <property type="entry name" value="HAD_2"/>
</dbReference>
<comment type="caution">
    <text evidence="1">The sequence shown here is derived from an EMBL/GenBank/DDBJ whole genome shotgun (WGS) entry which is preliminary data.</text>
</comment>
<dbReference type="GO" id="GO:0006281">
    <property type="term" value="P:DNA repair"/>
    <property type="evidence" value="ECO:0007669"/>
    <property type="project" value="TreeGrafter"/>
</dbReference>
<dbReference type="PANTHER" id="PTHR43434">
    <property type="entry name" value="PHOSPHOGLYCOLATE PHOSPHATASE"/>
    <property type="match status" value="1"/>
</dbReference>
<dbReference type="SUPFAM" id="SSF56784">
    <property type="entry name" value="HAD-like"/>
    <property type="match status" value="1"/>
</dbReference>
<evidence type="ECO:0000313" key="2">
    <source>
        <dbReference type="Proteomes" id="UP000095094"/>
    </source>
</evidence>
<dbReference type="InterPro" id="IPR023214">
    <property type="entry name" value="HAD_sf"/>
</dbReference>
<dbReference type="SFLD" id="SFLDG01129">
    <property type="entry name" value="C1.5:_HAD__Beta-PGM__Phosphata"/>
    <property type="match status" value="1"/>
</dbReference>
<dbReference type="PANTHER" id="PTHR43434:SF26">
    <property type="entry name" value="PYROPHOSPHATASE PPAX"/>
    <property type="match status" value="1"/>
</dbReference>
<gene>
    <name evidence="1" type="ORF">BCR25_14290</name>
</gene>
<dbReference type="EMBL" id="MIJY01000002">
    <property type="protein sequence ID" value="OEG19958.1"/>
    <property type="molecule type" value="Genomic_DNA"/>
</dbReference>
<dbReference type="FunFam" id="3.40.50.1000:FF:000022">
    <property type="entry name" value="Phosphoglycolate phosphatase"/>
    <property type="match status" value="1"/>
</dbReference>
<dbReference type="SFLD" id="SFLDG01135">
    <property type="entry name" value="C1.5.6:_HAD__Beta-PGM__Phospha"/>
    <property type="match status" value="1"/>
</dbReference>
<dbReference type="AlphaFoldDB" id="A0A1E5H4R9"/>
<keyword evidence="2" id="KW-1185">Reference proteome</keyword>
<dbReference type="InterPro" id="IPR023198">
    <property type="entry name" value="PGP-like_dom2"/>
</dbReference>